<dbReference type="Proteomes" id="UP001367508">
    <property type="component" value="Unassembled WGS sequence"/>
</dbReference>
<organism evidence="2 3">
    <name type="scientific">Canavalia gladiata</name>
    <name type="common">Sword bean</name>
    <name type="synonym">Dolichos gladiatus</name>
    <dbReference type="NCBI Taxonomy" id="3824"/>
    <lineage>
        <taxon>Eukaryota</taxon>
        <taxon>Viridiplantae</taxon>
        <taxon>Streptophyta</taxon>
        <taxon>Embryophyta</taxon>
        <taxon>Tracheophyta</taxon>
        <taxon>Spermatophyta</taxon>
        <taxon>Magnoliopsida</taxon>
        <taxon>eudicotyledons</taxon>
        <taxon>Gunneridae</taxon>
        <taxon>Pentapetalae</taxon>
        <taxon>rosids</taxon>
        <taxon>fabids</taxon>
        <taxon>Fabales</taxon>
        <taxon>Fabaceae</taxon>
        <taxon>Papilionoideae</taxon>
        <taxon>50 kb inversion clade</taxon>
        <taxon>NPAAA clade</taxon>
        <taxon>indigoferoid/millettioid clade</taxon>
        <taxon>Phaseoleae</taxon>
        <taxon>Canavalia</taxon>
    </lineage>
</organism>
<name>A0AAN9M855_CANGL</name>
<reference evidence="2 3" key="1">
    <citation type="submission" date="2024-01" db="EMBL/GenBank/DDBJ databases">
        <title>The genomes of 5 underutilized Papilionoideae crops provide insights into root nodulation and disease resistanc.</title>
        <authorList>
            <person name="Jiang F."/>
        </authorList>
    </citation>
    <scope>NUCLEOTIDE SEQUENCE [LARGE SCALE GENOMIC DNA]</scope>
    <source>
        <strain evidence="2">LVBAO_FW01</strain>
        <tissue evidence="2">Leaves</tissue>
    </source>
</reference>
<feature type="region of interest" description="Disordered" evidence="1">
    <location>
        <begin position="18"/>
        <end position="46"/>
    </location>
</feature>
<comment type="caution">
    <text evidence="2">The sequence shown here is derived from an EMBL/GenBank/DDBJ whole genome shotgun (WGS) entry which is preliminary data.</text>
</comment>
<feature type="compositionally biased region" description="Polar residues" evidence="1">
    <location>
        <begin position="27"/>
        <end position="38"/>
    </location>
</feature>
<protein>
    <submittedName>
        <fullName evidence="2">Uncharacterized protein</fullName>
    </submittedName>
</protein>
<dbReference type="EMBL" id="JAYMYQ010000002">
    <property type="protein sequence ID" value="KAK7350010.1"/>
    <property type="molecule type" value="Genomic_DNA"/>
</dbReference>
<evidence type="ECO:0000256" key="1">
    <source>
        <dbReference type="SAM" id="MobiDB-lite"/>
    </source>
</evidence>
<evidence type="ECO:0000313" key="3">
    <source>
        <dbReference type="Proteomes" id="UP001367508"/>
    </source>
</evidence>
<gene>
    <name evidence="2" type="ORF">VNO77_08019</name>
</gene>
<keyword evidence="3" id="KW-1185">Reference proteome</keyword>
<proteinExistence type="predicted"/>
<evidence type="ECO:0000313" key="2">
    <source>
        <dbReference type="EMBL" id="KAK7350010.1"/>
    </source>
</evidence>
<accession>A0AAN9M855</accession>
<dbReference type="AlphaFoldDB" id="A0AAN9M855"/>
<sequence>MHQSLHEYRLTVLRQYNHHGRGDFSPPLTTKFSSQMARPSSGSSSLSLEPHAVVLLIPLPNVLKPFTPYNL</sequence>